<keyword evidence="3 6" id="KW-0812">Transmembrane</keyword>
<feature type="transmembrane region" description="Helical" evidence="6">
    <location>
        <begin position="6"/>
        <end position="27"/>
    </location>
</feature>
<comment type="subcellular location">
    <subcellularLocation>
        <location evidence="1">Cell membrane</location>
        <topology evidence="1">Multi-pass membrane protein</topology>
    </subcellularLocation>
</comment>
<dbReference type="EMBL" id="JAUOQI010000001">
    <property type="protein sequence ID" value="MDO6576006.1"/>
    <property type="molecule type" value="Genomic_DNA"/>
</dbReference>
<evidence type="ECO:0000256" key="4">
    <source>
        <dbReference type="ARBA" id="ARBA00022989"/>
    </source>
</evidence>
<comment type="caution">
    <text evidence="7">The sequence shown here is derived from an EMBL/GenBank/DDBJ whole genome shotgun (WGS) entry which is preliminary data.</text>
</comment>
<feature type="transmembrane region" description="Helical" evidence="6">
    <location>
        <begin position="71"/>
        <end position="89"/>
    </location>
</feature>
<evidence type="ECO:0000313" key="8">
    <source>
        <dbReference type="Proteomes" id="UP001170717"/>
    </source>
</evidence>
<dbReference type="Proteomes" id="UP001170717">
    <property type="component" value="Unassembled WGS sequence"/>
</dbReference>
<proteinExistence type="predicted"/>
<keyword evidence="5 6" id="KW-0472">Membrane</keyword>
<feature type="transmembrane region" description="Helical" evidence="6">
    <location>
        <begin position="39"/>
        <end position="59"/>
    </location>
</feature>
<evidence type="ECO:0000256" key="6">
    <source>
        <dbReference type="SAM" id="Phobius"/>
    </source>
</evidence>
<dbReference type="PANTHER" id="PTHR30086:SF21">
    <property type="entry name" value="TRANSPORT PROTEIN"/>
    <property type="match status" value="1"/>
</dbReference>
<evidence type="ECO:0000313" key="7">
    <source>
        <dbReference type="EMBL" id="MDO6576006.1"/>
    </source>
</evidence>
<keyword evidence="4 6" id="KW-1133">Transmembrane helix</keyword>
<dbReference type="GO" id="GO:0005886">
    <property type="term" value="C:plasma membrane"/>
    <property type="evidence" value="ECO:0007669"/>
    <property type="project" value="UniProtKB-SubCell"/>
</dbReference>
<evidence type="ECO:0000256" key="5">
    <source>
        <dbReference type="ARBA" id="ARBA00023136"/>
    </source>
</evidence>
<dbReference type="InterPro" id="IPR001123">
    <property type="entry name" value="LeuE-type"/>
</dbReference>
<feature type="transmembrane region" description="Helical" evidence="6">
    <location>
        <begin position="181"/>
        <end position="201"/>
    </location>
</feature>
<organism evidence="7 8">
    <name type="scientific">Alteromonas stellipolaris</name>
    <dbReference type="NCBI Taxonomy" id="233316"/>
    <lineage>
        <taxon>Bacteria</taxon>
        <taxon>Pseudomonadati</taxon>
        <taxon>Pseudomonadota</taxon>
        <taxon>Gammaproteobacteria</taxon>
        <taxon>Alteromonadales</taxon>
        <taxon>Alteromonadaceae</taxon>
        <taxon>Alteromonas/Salinimonas group</taxon>
        <taxon>Alteromonas</taxon>
    </lineage>
</organism>
<protein>
    <submittedName>
        <fullName evidence="7">LysE family translocator</fullName>
    </submittedName>
</protein>
<evidence type="ECO:0000256" key="3">
    <source>
        <dbReference type="ARBA" id="ARBA00022692"/>
    </source>
</evidence>
<dbReference type="PANTHER" id="PTHR30086">
    <property type="entry name" value="ARGININE EXPORTER PROTEIN ARGO"/>
    <property type="match status" value="1"/>
</dbReference>
<name>A0AAW7YV19_9ALTE</name>
<feature type="transmembrane region" description="Helical" evidence="6">
    <location>
        <begin position="143"/>
        <end position="169"/>
    </location>
</feature>
<evidence type="ECO:0000256" key="1">
    <source>
        <dbReference type="ARBA" id="ARBA00004651"/>
    </source>
</evidence>
<dbReference type="RefSeq" id="WP_061997287.1">
    <property type="nucleotide sequence ID" value="NZ_CAXIBE010000009.1"/>
</dbReference>
<reference evidence="7" key="1">
    <citation type="submission" date="2023-07" db="EMBL/GenBank/DDBJ databases">
        <title>Genome content predicts the carbon catabolic preferences of heterotrophic bacteria.</title>
        <authorList>
            <person name="Gralka M."/>
        </authorList>
    </citation>
    <scope>NUCLEOTIDE SEQUENCE</scope>
    <source>
        <strain evidence="7">F2M12</strain>
    </source>
</reference>
<gene>
    <name evidence="7" type="ORF">Q4527_01330</name>
</gene>
<sequence length="234" mass="25152">MPYLNEFLTIALVHLVAVASPGPDFAVVVRNSLAYGRRIAIYTSIGIGLAILLHVGYSLVGLSVVIATTPWLFKTFSYLAAGYLLYLAYGALKSGPSQPPVEGEAEVSNNVDNKVDNSDKNRLANTKAANNIKASPQISAQKALWIGFLTNGLNPKATLFFLSLFTAIIDIDTPFSIKLGYGIYLAIATGLWFCFLSYLLSTSKIAQLIGKKGYWLDRAMGVLLVGLAAKLVLG</sequence>
<keyword evidence="2" id="KW-1003">Cell membrane</keyword>
<dbReference type="GO" id="GO:0015171">
    <property type="term" value="F:amino acid transmembrane transporter activity"/>
    <property type="evidence" value="ECO:0007669"/>
    <property type="project" value="TreeGrafter"/>
</dbReference>
<dbReference type="Pfam" id="PF01810">
    <property type="entry name" value="LysE"/>
    <property type="match status" value="1"/>
</dbReference>
<accession>A0AAW7YV19</accession>
<dbReference type="AlphaFoldDB" id="A0AAW7YV19"/>
<evidence type="ECO:0000256" key="2">
    <source>
        <dbReference type="ARBA" id="ARBA00022475"/>
    </source>
</evidence>
<feature type="transmembrane region" description="Helical" evidence="6">
    <location>
        <begin position="213"/>
        <end position="233"/>
    </location>
</feature>